<evidence type="ECO:0000256" key="3">
    <source>
        <dbReference type="ARBA" id="ARBA00022692"/>
    </source>
</evidence>
<feature type="transmembrane region" description="Helical" evidence="7">
    <location>
        <begin position="148"/>
        <end position="169"/>
    </location>
</feature>
<dbReference type="PANTHER" id="PTHR12677">
    <property type="entry name" value="GOLGI APPARATUS MEMBRANE PROTEIN TVP38-RELATED"/>
    <property type="match status" value="1"/>
</dbReference>
<evidence type="ECO:0000313" key="10">
    <source>
        <dbReference type="Proteomes" id="UP000239757"/>
    </source>
</evidence>
<keyword evidence="5 7" id="KW-0472">Membrane</keyword>
<dbReference type="Pfam" id="PF09335">
    <property type="entry name" value="VTT_dom"/>
    <property type="match status" value="1"/>
</dbReference>
<feature type="transmembrane region" description="Helical" evidence="7">
    <location>
        <begin position="189"/>
        <end position="208"/>
    </location>
</feature>
<evidence type="ECO:0000256" key="6">
    <source>
        <dbReference type="SAM" id="MobiDB-lite"/>
    </source>
</evidence>
<dbReference type="PROSITE" id="PS51257">
    <property type="entry name" value="PROKAR_LIPOPROTEIN"/>
    <property type="match status" value="1"/>
</dbReference>
<accession>A0A2P5XFV3</accession>
<evidence type="ECO:0000256" key="4">
    <source>
        <dbReference type="ARBA" id="ARBA00022989"/>
    </source>
</evidence>
<feature type="transmembrane region" description="Helical" evidence="7">
    <location>
        <begin position="80"/>
        <end position="98"/>
    </location>
</feature>
<reference evidence="9 10" key="1">
    <citation type="submission" date="2015-01" db="EMBL/GenBank/DDBJ databases">
        <title>Genome of allotetraploid Gossypium barbadense reveals genomic plasticity and fiber elongation in cotton evolution.</title>
        <authorList>
            <person name="Chen X."/>
            <person name="Liu X."/>
            <person name="Zhao B."/>
            <person name="Zheng H."/>
            <person name="Hu Y."/>
            <person name="Lu G."/>
            <person name="Yang C."/>
            <person name="Chen J."/>
            <person name="Shan C."/>
            <person name="Zhang L."/>
            <person name="Zhou Y."/>
            <person name="Wang L."/>
            <person name="Guo W."/>
            <person name="Bai Y."/>
            <person name="Ruan J."/>
            <person name="Shangguan X."/>
            <person name="Mao Y."/>
            <person name="Jiang J."/>
            <person name="Zhu Y."/>
            <person name="Lei J."/>
            <person name="Kang H."/>
            <person name="Chen S."/>
            <person name="He X."/>
            <person name="Wang R."/>
            <person name="Wang Y."/>
            <person name="Chen J."/>
            <person name="Wang L."/>
            <person name="Yu S."/>
            <person name="Wang B."/>
            <person name="Wei J."/>
            <person name="Song S."/>
            <person name="Lu X."/>
            <person name="Gao Z."/>
            <person name="Gu W."/>
            <person name="Deng X."/>
            <person name="Ma D."/>
            <person name="Wang S."/>
            <person name="Liang W."/>
            <person name="Fang L."/>
            <person name="Cai C."/>
            <person name="Zhu X."/>
            <person name="Zhou B."/>
            <person name="Zhang Y."/>
            <person name="Chen Z."/>
            <person name="Xu S."/>
            <person name="Zhu R."/>
            <person name="Wang S."/>
            <person name="Zhang T."/>
            <person name="Zhao G."/>
        </authorList>
    </citation>
    <scope>NUCLEOTIDE SEQUENCE [LARGE SCALE GENOMIC DNA]</scope>
    <source>
        <strain evidence="10">cv. Xinhai21</strain>
        <tissue evidence="9">Leaf</tissue>
    </source>
</reference>
<feature type="region of interest" description="Disordered" evidence="6">
    <location>
        <begin position="265"/>
        <end position="286"/>
    </location>
</feature>
<dbReference type="GO" id="GO:0005886">
    <property type="term" value="C:plasma membrane"/>
    <property type="evidence" value="ECO:0007669"/>
    <property type="project" value="UniProtKB-SubCell"/>
</dbReference>
<dbReference type="EMBL" id="KZ664966">
    <property type="protein sequence ID" value="PPS02201.1"/>
    <property type="molecule type" value="Genomic_DNA"/>
</dbReference>
<evidence type="ECO:0000256" key="5">
    <source>
        <dbReference type="ARBA" id="ARBA00023136"/>
    </source>
</evidence>
<feature type="transmembrane region" description="Helical" evidence="7">
    <location>
        <begin position="229"/>
        <end position="250"/>
    </location>
</feature>
<feature type="domain" description="VTT" evidence="8">
    <location>
        <begin position="91"/>
        <end position="209"/>
    </location>
</feature>
<proteinExistence type="predicted"/>
<protein>
    <recommendedName>
        <fullName evidence="8">VTT domain-containing protein</fullName>
    </recommendedName>
</protein>
<name>A0A2P5XFV3_GOSBA</name>
<feature type="transmembrane region" description="Helical" evidence="7">
    <location>
        <begin position="104"/>
        <end position="127"/>
    </location>
</feature>
<dbReference type="Proteomes" id="UP000239757">
    <property type="component" value="Unassembled WGS sequence"/>
</dbReference>
<keyword evidence="3 7" id="KW-0812">Transmembrane</keyword>
<keyword evidence="2" id="KW-1003">Cell membrane</keyword>
<evidence type="ECO:0000313" key="9">
    <source>
        <dbReference type="EMBL" id="PPS02201.1"/>
    </source>
</evidence>
<evidence type="ECO:0000256" key="1">
    <source>
        <dbReference type="ARBA" id="ARBA00004651"/>
    </source>
</evidence>
<comment type="subcellular location">
    <subcellularLocation>
        <location evidence="1">Cell membrane</location>
        <topology evidence="1">Multi-pass membrane protein</topology>
    </subcellularLocation>
</comment>
<dbReference type="InterPro" id="IPR015414">
    <property type="entry name" value="TMEM64"/>
</dbReference>
<dbReference type="AlphaFoldDB" id="A0A2P5XFV3"/>
<dbReference type="OrthoDB" id="166803at2759"/>
<dbReference type="PANTHER" id="PTHR12677:SF24">
    <property type="entry name" value="OS07G0655900 PROTEIN"/>
    <property type="match status" value="1"/>
</dbReference>
<dbReference type="InterPro" id="IPR032816">
    <property type="entry name" value="VTT_dom"/>
</dbReference>
<keyword evidence="4 7" id="KW-1133">Transmembrane helix</keyword>
<gene>
    <name evidence="9" type="ORF">GOBAR_AA18463</name>
</gene>
<evidence type="ECO:0000256" key="7">
    <source>
        <dbReference type="SAM" id="Phobius"/>
    </source>
</evidence>
<sequence length="301" mass="32278">MAFTKGSVLRIALLLVLLAAIIYACFTLPIEAILKDFLLWVEKDLGPWGPLVLSEFEALGWIIATLMANRVALNDLTPKAVAYIPLTVLAVPASVLTLGGGYLFGLLLGFISDSVGATVGAGAAFLLGRTLGRSLVVTRLKDYPQFRLVAIAIQRSGFKIILLLRLAPLLPFSMLNYLLSVTPVSLGEYLLASWLGMVPITLALVYVGTTLKDLSDVTHGWNEFSTARWAFLILGLVVSVVLMICVTKVAKTALDKALAESEDVDSTVGSSPELPVDSEAPVDLQQPLIIKVESGDNSTHE</sequence>
<feature type="transmembrane region" description="Helical" evidence="7">
    <location>
        <begin position="51"/>
        <end position="68"/>
    </location>
</feature>
<evidence type="ECO:0000259" key="8">
    <source>
        <dbReference type="Pfam" id="PF09335"/>
    </source>
</evidence>
<evidence type="ECO:0000256" key="2">
    <source>
        <dbReference type="ARBA" id="ARBA00022475"/>
    </source>
</evidence>
<organism evidence="9 10">
    <name type="scientific">Gossypium barbadense</name>
    <name type="common">Sea Island cotton</name>
    <name type="synonym">Hibiscus barbadensis</name>
    <dbReference type="NCBI Taxonomy" id="3634"/>
    <lineage>
        <taxon>Eukaryota</taxon>
        <taxon>Viridiplantae</taxon>
        <taxon>Streptophyta</taxon>
        <taxon>Embryophyta</taxon>
        <taxon>Tracheophyta</taxon>
        <taxon>Spermatophyta</taxon>
        <taxon>Magnoliopsida</taxon>
        <taxon>eudicotyledons</taxon>
        <taxon>Gunneridae</taxon>
        <taxon>Pentapetalae</taxon>
        <taxon>rosids</taxon>
        <taxon>malvids</taxon>
        <taxon>Malvales</taxon>
        <taxon>Malvaceae</taxon>
        <taxon>Malvoideae</taxon>
        <taxon>Gossypium</taxon>
    </lineage>
</organism>